<dbReference type="SUPFAM" id="SSF81321">
    <property type="entry name" value="Family A G protein-coupled receptor-like"/>
    <property type="match status" value="1"/>
</dbReference>
<sequence length="382" mass="42547">LTNSSAFGALTKSSAFGALTNRSAMGMSTNTLVTQNEFIALIGMFTTIDMILSATGVVSNLINIRTFVAMGADDGVTVSFLFLSLSEFTCCLAALGQKLAMALWVTEMATEYKTWFHVNPYAFNSFFGNIRTCLFAIPVFITTYLAVAKCMCVVKPLGFKNMFSVTRTVKIMYGICAFSLLAYVPVLATMGIAEQFDKNVNTTRKVMWFSPYRDLVKNIVWNVRDSFPAIASEIIIVACVVVMTRSLSEAVGWREKFRSETLSDERDTHQNVINKTLKMSHIPRGNLGGKLKGKPSGKLSGKELQVIKQVTVICVVYVIGNTPKIIIFLAFALVPDLTPGGRYQNLYEVIFKSRELSELLLSVVHIFIYYKYNSKFRLFCKC</sequence>
<evidence type="ECO:0000256" key="1">
    <source>
        <dbReference type="SAM" id="Phobius"/>
    </source>
</evidence>
<gene>
    <name evidence="2" type="ORF">GSLYS_00019398001</name>
</gene>
<evidence type="ECO:0008006" key="4">
    <source>
        <dbReference type="Google" id="ProtNLM"/>
    </source>
</evidence>
<evidence type="ECO:0000313" key="2">
    <source>
        <dbReference type="EMBL" id="CAL1546021.1"/>
    </source>
</evidence>
<feature type="transmembrane region" description="Helical" evidence="1">
    <location>
        <begin position="126"/>
        <end position="150"/>
    </location>
</feature>
<feature type="transmembrane region" description="Helical" evidence="1">
    <location>
        <begin position="171"/>
        <end position="193"/>
    </location>
</feature>
<proteinExistence type="predicted"/>
<protein>
    <recommendedName>
        <fullName evidence="4">G-protein coupled receptors family 1 profile domain-containing protein</fullName>
    </recommendedName>
</protein>
<keyword evidence="1" id="KW-0472">Membrane</keyword>
<keyword evidence="1" id="KW-1133">Transmembrane helix</keyword>
<comment type="caution">
    <text evidence="2">The sequence shown here is derived from an EMBL/GenBank/DDBJ whole genome shotgun (WGS) entry which is preliminary data.</text>
</comment>
<accession>A0AAV2IIG4</accession>
<feature type="non-terminal residue" evidence="2">
    <location>
        <position position="1"/>
    </location>
</feature>
<feature type="transmembrane region" description="Helical" evidence="1">
    <location>
        <begin position="310"/>
        <end position="334"/>
    </location>
</feature>
<keyword evidence="1" id="KW-0812">Transmembrane</keyword>
<feature type="transmembrane region" description="Helical" evidence="1">
    <location>
        <begin position="38"/>
        <end position="59"/>
    </location>
</feature>
<dbReference type="Proteomes" id="UP001497497">
    <property type="component" value="Unassembled WGS sequence"/>
</dbReference>
<keyword evidence="3" id="KW-1185">Reference proteome</keyword>
<organism evidence="2 3">
    <name type="scientific">Lymnaea stagnalis</name>
    <name type="common">Great pond snail</name>
    <name type="synonym">Helix stagnalis</name>
    <dbReference type="NCBI Taxonomy" id="6523"/>
    <lineage>
        <taxon>Eukaryota</taxon>
        <taxon>Metazoa</taxon>
        <taxon>Spiralia</taxon>
        <taxon>Lophotrochozoa</taxon>
        <taxon>Mollusca</taxon>
        <taxon>Gastropoda</taxon>
        <taxon>Heterobranchia</taxon>
        <taxon>Euthyneura</taxon>
        <taxon>Panpulmonata</taxon>
        <taxon>Hygrophila</taxon>
        <taxon>Lymnaeoidea</taxon>
        <taxon>Lymnaeidae</taxon>
        <taxon>Lymnaea</taxon>
    </lineage>
</organism>
<reference evidence="2 3" key="1">
    <citation type="submission" date="2024-04" db="EMBL/GenBank/DDBJ databases">
        <authorList>
            <consortium name="Genoscope - CEA"/>
            <person name="William W."/>
        </authorList>
    </citation>
    <scope>NUCLEOTIDE SEQUENCE [LARGE SCALE GENOMIC DNA]</scope>
</reference>
<feature type="transmembrane region" description="Helical" evidence="1">
    <location>
        <begin position="80"/>
        <end position="106"/>
    </location>
</feature>
<feature type="transmembrane region" description="Helical" evidence="1">
    <location>
        <begin position="227"/>
        <end position="248"/>
    </location>
</feature>
<name>A0AAV2IIG4_LYMST</name>
<dbReference type="Gene3D" id="1.20.1070.10">
    <property type="entry name" value="Rhodopsin 7-helix transmembrane proteins"/>
    <property type="match status" value="1"/>
</dbReference>
<evidence type="ECO:0000313" key="3">
    <source>
        <dbReference type="Proteomes" id="UP001497497"/>
    </source>
</evidence>
<dbReference type="AlphaFoldDB" id="A0AAV2IIG4"/>
<dbReference type="EMBL" id="CAXITT010000760">
    <property type="protein sequence ID" value="CAL1546021.1"/>
    <property type="molecule type" value="Genomic_DNA"/>
</dbReference>